<feature type="transmembrane region" description="Helical" evidence="7">
    <location>
        <begin position="480"/>
        <end position="513"/>
    </location>
</feature>
<keyword evidence="4 7" id="KW-0812">Transmembrane</keyword>
<feature type="transmembrane region" description="Helical" evidence="7">
    <location>
        <begin position="171"/>
        <end position="189"/>
    </location>
</feature>
<sequence length="617" mass="68511">MSEAASLMHAVLGPAYSRDEARLMLNEALCSEVDPLHWCAVHAGHNQAEIMRRAAAWLGLTYYDVVPRIAKADVAPARLEALGEVRMFRLSLLGRDVAFAAPDFFGVLRLKAAYAANPQLRTSLCLVPEPALRALLVEAAEAALIDGARQNLARSWPFAAAQLDLSRPLRWSFAIGLVLLAAAALAAPLTGEPWLLPFWLVLVVLPTLLRFCALMTPAPRPRPFAAIADADLPVYSILVPLRDEANMVDQLANSLGRLDYPPEKLQILFVVESRSPDTIAAVRRRLGDVRFALTVVPDALPRTKPKALDFALPFCHGEFVVVYDAEDLPEPGQLRRVVAQFRHDADLHCIQARLVIGNGRQGFLPALFAGEYAGLFTVLLPAFARWHAVMPLGGTSNHFRLETLRGLGGWDAYNVTEDADLGVRLARRRLRTATSTSYTMEDAPRTLKPWLGQRTRWMKGWMQTFMVHNRRPLRLLADLGLWRFALFQVTLLGMLLAPLLHTTLLLFLLWTLVNGLPPGMAFDAWLAACMAVLVLGHGTAIATNLVGLARTRQRGLVRQQLLLPVYWLLIAWATLRALAEFVRHPFRWFKTPHETRTTARSGPSPVPVARSRRAFGD</sequence>
<evidence type="ECO:0000256" key="1">
    <source>
        <dbReference type="ARBA" id="ARBA00004141"/>
    </source>
</evidence>
<evidence type="ECO:0000256" key="3">
    <source>
        <dbReference type="ARBA" id="ARBA00022679"/>
    </source>
</evidence>
<feature type="domain" description="Glycosyltransferase 2-like" evidence="8">
    <location>
        <begin position="320"/>
        <end position="513"/>
    </location>
</feature>
<evidence type="ECO:0000313" key="10">
    <source>
        <dbReference type="Proteomes" id="UP000078389"/>
    </source>
</evidence>
<evidence type="ECO:0000256" key="4">
    <source>
        <dbReference type="ARBA" id="ARBA00022692"/>
    </source>
</evidence>
<dbReference type="EMBL" id="LVVY01000126">
    <property type="protein sequence ID" value="OAM74118.1"/>
    <property type="molecule type" value="Genomic_DNA"/>
</dbReference>
<evidence type="ECO:0000259" key="8">
    <source>
        <dbReference type="Pfam" id="PF13632"/>
    </source>
</evidence>
<keyword evidence="6 7" id="KW-0472">Membrane</keyword>
<dbReference type="InterPro" id="IPR029044">
    <property type="entry name" value="Nucleotide-diphossugar_trans"/>
</dbReference>
<dbReference type="AlphaFoldDB" id="A0A178HQ19"/>
<dbReference type="GO" id="GO:0016757">
    <property type="term" value="F:glycosyltransferase activity"/>
    <property type="evidence" value="ECO:0007669"/>
    <property type="project" value="UniProtKB-KW"/>
</dbReference>
<keyword evidence="3" id="KW-0808">Transferase</keyword>
<evidence type="ECO:0000313" key="9">
    <source>
        <dbReference type="EMBL" id="OAM74118.1"/>
    </source>
</evidence>
<dbReference type="RefSeq" id="WP_067459502.1">
    <property type="nucleotide sequence ID" value="NZ_LVVY01000126.1"/>
</dbReference>
<dbReference type="OrthoDB" id="7431422at2"/>
<dbReference type="Proteomes" id="UP000078389">
    <property type="component" value="Unassembled WGS sequence"/>
</dbReference>
<dbReference type="SUPFAM" id="SSF53448">
    <property type="entry name" value="Nucleotide-diphospho-sugar transferases"/>
    <property type="match status" value="1"/>
</dbReference>
<dbReference type="Pfam" id="PF13632">
    <property type="entry name" value="Glyco_trans_2_3"/>
    <property type="match status" value="1"/>
</dbReference>
<keyword evidence="10" id="KW-1185">Reference proteome</keyword>
<dbReference type="Gene3D" id="3.90.550.10">
    <property type="entry name" value="Spore Coat Polysaccharide Biosynthesis Protein SpsA, Chain A"/>
    <property type="match status" value="1"/>
</dbReference>
<dbReference type="InterPro" id="IPR050321">
    <property type="entry name" value="Glycosyltr_2/OpgH_subfam"/>
</dbReference>
<dbReference type="PANTHER" id="PTHR43867">
    <property type="entry name" value="CELLULOSE SYNTHASE CATALYTIC SUBUNIT A [UDP-FORMING]"/>
    <property type="match status" value="1"/>
</dbReference>
<feature type="transmembrane region" description="Helical" evidence="7">
    <location>
        <begin position="561"/>
        <end position="579"/>
    </location>
</feature>
<accession>A0A178HQ19</accession>
<protein>
    <recommendedName>
        <fullName evidence="8">Glycosyltransferase 2-like domain-containing protein</fullName>
    </recommendedName>
</protein>
<keyword evidence="2" id="KW-0328">Glycosyltransferase</keyword>
<dbReference type="PANTHER" id="PTHR43867:SF2">
    <property type="entry name" value="CELLULOSE SYNTHASE CATALYTIC SUBUNIT A [UDP-FORMING]"/>
    <property type="match status" value="1"/>
</dbReference>
<dbReference type="InterPro" id="IPR001173">
    <property type="entry name" value="Glyco_trans_2-like"/>
</dbReference>
<gene>
    <name evidence="9" type="ORF">A3840_16680</name>
</gene>
<evidence type="ECO:0000256" key="5">
    <source>
        <dbReference type="ARBA" id="ARBA00022989"/>
    </source>
</evidence>
<feature type="transmembrane region" description="Helical" evidence="7">
    <location>
        <begin position="525"/>
        <end position="549"/>
    </location>
</feature>
<organism evidence="9 10">
    <name type="scientific">Devosia elaeis</name>
    <dbReference type="NCBI Taxonomy" id="1770058"/>
    <lineage>
        <taxon>Bacteria</taxon>
        <taxon>Pseudomonadati</taxon>
        <taxon>Pseudomonadota</taxon>
        <taxon>Alphaproteobacteria</taxon>
        <taxon>Hyphomicrobiales</taxon>
        <taxon>Devosiaceae</taxon>
        <taxon>Devosia</taxon>
    </lineage>
</organism>
<evidence type="ECO:0000256" key="6">
    <source>
        <dbReference type="ARBA" id="ARBA00023136"/>
    </source>
</evidence>
<comment type="caution">
    <text evidence="9">The sequence shown here is derived from an EMBL/GenBank/DDBJ whole genome shotgun (WGS) entry which is preliminary data.</text>
</comment>
<reference evidence="9 10" key="1">
    <citation type="submission" date="2016-03" db="EMBL/GenBank/DDBJ databases">
        <title>Genome sequencing of Devosia sp. S37.</title>
        <authorList>
            <person name="Mohd Nor M."/>
        </authorList>
    </citation>
    <scope>NUCLEOTIDE SEQUENCE [LARGE SCALE GENOMIC DNA]</scope>
    <source>
        <strain evidence="9 10">S37</strain>
    </source>
</reference>
<proteinExistence type="predicted"/>
<comment type="subcellular location">
    <subcellularLocation>
        <location evidence="1">Membrane</location>
        <topology evidence="1">Multi-pass membrane protein</topology>
    </subcellularLocation>
</comment>
<name>A0A178HQ19_9HYPH</name>
<keyword evidence="5 7" id="KW-1133">Transmembrane helix</keyword>
<evidence type="ECO:0000256" key="2">
    <source>
        <dbReference type="ARBA" id="ARBA00022676"/>
    </source>
</evidence>
<feature type="transmembrane region" description="Helical" evidence="7">
    <location>
        <begin position="195"/>
        <end position="213"/>
    </location>
</feature>
<evidence type="ECO:0000256" key="7">
    <source>
        <dbReference type="SAM" id="Phobius"/>
    </source>
</evidence>
<dbReference type="STRING" id="1770058.A3840_16680"/>
<dbReference type="GO" id="GO:0016020">
    <property type="term" value="C:membrane"/>
    <property type="evidence" value="ECO:0007669"/>
    <property type="project" value="UniProtKB-SubCell"/>
</dbReference>